<reference evidence="1" key="1">
    <citation type="submission" date="2022-05" db="EMBL/GenBank/DDBJ databases">
        <title>Chromosome-level genome of Chaenocephalus aceratus.</title>
        <authorList>
            <person name="Park H."/>
        </authorList>
    </citation>
    <scope>NUCLEOTIDE SEQUENCE</scope>
    <source>
        <strain evidence="1">KU_202001</strain>
    </source>
</reference>
<comment type="caution">
    <text evidence="1">The sequence shown here is derived from an EMBL/GenBank/DDBJ whole genome shotgun (WGS) entry which is preliminary data.</text>
</comment>
<evidence type="ECO:0000313" key="1">
    <source>
        <dbReference type="EMBL" id="KAI4830044.1"/>
    </source>
</evidence>
<sequence length="357" mass="39681">MSGRISGVQAKLKEQCPSALYVHCGNHALDLVLQEVAREVRVVADTLNFVRSVSVVVGESSKRKMLFQSMFGDDEAVCNLLSLCPTRWAVRTRAISRVVSSYTALFQTLKMLEQDKTVRGDTRAKVSGLYKQATKAKTYFGLLCCEALFGPCETVARALQSEKASAKGALECVSALRQHMHGLREDGFIQEMTAKVAACAERNNLKMPLPPLINRTPARLRDTEETEAIVTDVGEQQWRREFYEALDLVTTKLDRRFDQEGLQVAALREQTVINAANGEYSGTREITAAQVPDQFDKSRLHMQLTLLGNLSKTKGLKDSSRRCRIHRSTASSNQGTSDRSGKVDRTLSMSTCLCCYL</sequence>
<organism evidence="1 2">
    <name type="scientific">Chaenocephalus aceratus</name>
    <name type="common">Blackfin icefish</name>
    <name type="synonym">Chaenichthys aceratus</name>
    <dbReference type="NCBI Taxonomy" id="36190"/>
    <lineage>
        <taxon>Eukaryota</taxon>
        <taxon>Metazoa</taxon>
        <taxon>Chordata</taxon>
        <taxon>Craniata</taxon>
        <taxon>Vertebrata</taxon>
        <taxon>Euteleostomi</taxon>
        <taxon>Actinopterygii</taxon>
        <taxon>Neopterygii</taxon>
        <taxon>Teleostei</taxon>
        <taxon>Neoteleostei</taxon>
        <taxon>Acanthomorphata</taxon>
        <taxon>Eupercaria</taxon>
        <taxon>Perciformes</taxon>
        <taxon>Notothenioidei</taxon>
        <taxon>Channichthyidae</taxon>
        <taxon>Chaenocephalus</taxon>
    </lineage>
</organism>
<protein>
    <submittedName>
        <fullName evidence="1">Uncharacterized protein</fullName>
    </submittedName>
</protein>
<keyword evidence="2" id="KW-1185">Reference proteome</keyword>
<name>A0ACB9XSY4_CHAAC</name>
<evidence type="ECO:0000313" key="2">
    <source>
        <dbReference type="Proteomes" id="UP001057452"/>
    </source>
</evidence>
<dbReference type="EMBL" id="CM043787">
    <property type="protein sequence ID" value="KAI4830044.1"/>
    <property type="molecule type" value="Genomic_DNA"/>
</dbReference>
<accession>A0ACB9XSY4</accession>
<dbReference type="Proteomes" id="UP001057452">
    <property type="component" value="Chromosome 3"/>
</dbReference>
<gene>
    <name evidence="1" type="ORF">KUCAC02_001698</name>
</gene>
<proteinExistence type="predicted"/>